<dbReference type="RefSeq" id="WP_146602193.1">
    <property type="nucleotide sequence ID" value="NZ_SJPY01000009.1"/>
</dbReference>
<gene>
    <name evidence="1" type="ORF">Q31b_50850</name>
</gene>
<sequence length="69" mass="7772">MQSRISVTFTGIVIRLISHKPKTIEATVFILHVNSASPEQQPQTVMRYKDSVIRLIRSGLGLRIGVRAR</sequence>
<keyword evidence="2" id="KW-1185">Reference proteome</keyword>
<evidence type="ECO:0000313" key="2">
    <source>
        <dbReference type="Proteomes" id="UP000315471"/>
    </source>
</evidence>
<dbReference type="OrthoDB" id="9787585at2"/>
<proteinExistence type="predicted"/>
<protein>
    <submittedName>
        <fullName evidence="1">Uncharacterized protein</fullName>
    </submittedName>
</protein>
<dbReference type="AlphaFoldDB" id="A0A5C6DFU5"/>
<organism evidence="1 2">
    <name type="scientific">Novipirellula aureliae</name>
    <dbReference type="NCBI Taxonomy" id="2527966"/>
    <lineage>
        <taxon>Bacteria</taxon>
        <taxon>Pseudomonadati</taxon>
        <taxon>Planctomycetota</taxon>
        <taxon>Planctomycetia</taxon>
        <taxon>Pirellulales</taxon>
        <taxon>Pirellulaceae</taxon>
        <taxon>Novipirellula</taxon>
    </lineage>
</organism>
<evidence type="ECO:0000313" key="1">
    <source>
        <dbReference type="EMBL" id="TWU35650.1"/>
    </source>
</evidence>
<name>A0A5C6DFU5_9BACT</name>
<reference evidence="1 2" key="1">
    <citation type="submission" date="2019-02" db="EMBL/GenBank/DDBJ databases">
        <title>Deep-cultivation of Planctomycetes and their phenomic and genomic characterization uncovers novel biology.</title>
        <authorList>
            <person name="Wiegand S."/>
            <person name="Jogler M."/>
            <person name="Boedeker C."/>
            <person name="Pinto D."/>
            <person name="Vollmers J."/>
            <person name="Rivas-Marin E."/>
            <person name="Kohn T."/>
            <person name="Peeters S.H."/>
            <person name="Heuer A."/>
            <person name="Rast P."/>
            <person name="Oberbeckmann S."/>
            <person name="Bunk B."/>
            <person name="Jeske O."/>
            <person name="Meyerdierks A."/>
            <person name="Storesund J.E."/>
            <person name="Kallscheuer N."/>
            <person name="Luecker S."/>
            <person name="Lage O.M."/>
            <person name="Pohl T."/>
            <person name="Merkel B.J."/>
            <person name="Hornburger P."/>
            <person name="Mueller R.-W."/>
            <person name="Bruemmer F."/>
            <person name="Labrenz M."/>
            <person name="Spormann A.M."/>
            <person name="Op Den Camp H."/>
            <person name="Overmann J."/>
            <person name="Amann R."/>
            <person name="Jetten M.S.M."/>
            <person name="Mascher T."/>
            <person name="Medema M.H."/>
            <person name="Devos D.P."/>
            <person name="Kaster A.-K."/>
            <person name="Ovreas L."/>
            <person name="Rohde M."/>
            <person name="Galperin M.Y."/>
            <person name="Jogler C."/>
        </authorList>
    </citation>
    <scope>NUCLEOTIDE SEQUENCE [LARGE SCALE GENOMIC DNA]</scope>
    <source>
        <strain evidence="1 2">Q31b</strain>
    </source>
</reference>
<accession>A0A5C6DFU5</accession>
<comment type="caution">
    <text evidence="1">The sequence shown here is derived from an EMBL/GenBank/DDBJ whole genome shotgun (WGS) entry which is preliminary data.</text>
</comment>
<dbReference type="Proteomes" id="UP000315471">
    <property type="component" value="Unassembled WGS sequence"/>
</dbReference>
<dbReference type="EMBL" id="SJPY01000009">
    <property type="protein sequence ID" value="TWU35650.1"/>
    <property type="molecule type" value="Genomic_DNA"/>
</dbReference>